<name>E1JZV0_SOLFR</name>
<dbReference type="RefSeq" id="WP_005995469.1">
    <property type="nucleotide sequence ID" value="NZ_AECZ01000025.1"/>
</dbReference>
<dbReference type="InterPro" id="IPR006675">
    <property type="entry name" value="HDIG_dom"/>
</dbReference>
<dbReference type="Proteomes" id="UP000006250">
    <property type="component" value="Unassembled WGS sequence"/>
</dbReference>
<evidence type="ECO:0000259" key="1">
    <source>
        <dbReference type="PROSITE" id="PS51833"/>
    </source>
</evidence>
<proteinExistence type="predicted"/>
<reference evidence="2 3" key="1">
    <citation type="submission" date="2010-08" db="EMBL/GenBank/DDBJ databases">
        <title>The draft genome of Desulfovibrio fructosovorans JJ.</title>
        <authorList>
            <consortium name="US DOE Joint Genome Institute (JGI-PGF)"/>
            <person name="Lucas S."/>
            <person name="Copeland A."/>
            <person name="Lapidus A."/>
            <person name="Cheng J.-F."/>
            <person name="Bruce D."/>
            <person name="Goodwin L."/>
            <person name="Pitluck S."/>
            <person name="Land M.L."/>
            <person name="Hauser L."/>
            <person name="Chang Y.-J."/>
            <person name="Jeffries C."/>
            <person name="Wall J.D."/>
            <person name="Stahl D.A."/>
            <person name="Arkin A.P."/>
            <person name="Dehal P."/>
            <person name="Stolyar S.M."/>
            <person name="Hazen T.C."/>
            <person name="Woyke T.J."/>
        </authorList>
    </citation>
    <scope>NUCLEOTIDE SEQUENCE [LARGE SCALE GENOMIC DNA]</scope>
    <source>
        <strain evidence="2 3">JJ</strain>
    </source>
</reference>
<feature type="domain" description="HDOD" evidence="1">
    <location>
        <begin position="133"/>
        <end position="337"/>
    </location>
</feature>
<protein>
    <submittedName>
        <fullName evidence="2">Metal dependent phosphohydrolase</fullName>
    </submittedName>
</protein>
<dbReference type="Gene3D" id="1.10.3210.10">
    <property type="entry name" value="Hypothetical protein af1432"/>
    <property type="match status" value="1"/>
</dbReference>
<dbReference type="PANTHER" id="PTHR33525">
    <property type="match status" value="1"/>
</dbReference>
<dbReference type="InterPro" id="IPR003607">
    <property type="entry name" value="HD/PDEase_dom"/>
</dbReference>
<sequence>MPVFSLADLQPGMVLAADAESPNGNHRLAGGTSLTETHLRLLRGWHLREIEVEDSQQAMDAGTDAVADTAQTVLARFAHLPGDNPFVAELRRQAMARADTFVSPKACLPTRRKLDAPAGVPAPEKILTGDPVLVSLPEVFMRIREVLSDPASTIEEAAAVIGKDPSLTAKLLKLVNSAFYARTLRVSGSLPPASVDTLTRAVMLLGLNQLSTLAMGVSVLPLFRDIPPDCVDLRQFWQHSVGVGLLAKILSARLGDPSPERYFVAGLLHDIGRLVLYKRIPDVSGEALARAAESGRHLVAVERETFGFDHAELGGMLLRKWRFPESLEQTVWRHHDPMVADLPLEPAIINVADMVAVATLPGGSGERLVPEFIPEAWRLAALTPSDLPEIVATAESHLEVVCAMFA</sequence>
<dbReference type="EMBL" id="AECZ01000025">
    <property type="protein sequence ID" value="EFL50130.1"/>
    <property type="molecule type" value="Genomic_DNA"/>
</dbReference>
<dbReference type="PANTHER" id="PTHR33525:SF3">
    <property type="entry name" value="RIBONUCLEASE Y"/>
    <property type="match status" value="1"/>
</dbReference>
<dbReference type="Pfam" id="PF08668">
    <property type="entry name" value="HDOD"/>
    <property type="match status" value="1"/>
</dbReference>
<keyword evidence="2" id="KW-0378">Hydrolase</keyword>
<organism evidence="2 3">
    <name type="scientific">Solidesulfovibrio fructosivorans JJ]</name>
    <dbReference type="NCBI Taxonomy" id="596151"/>
    <lineage>
        <taxon>Bacteria</taxon>
        <taxon>Pseudomonadati</taxon>
        <taxon>Thermodesulfobacteriota</taxon>
        <taxon>Desulfovibrionia</taxon>
        <taxon>Desulfovibrionales</taxon>
        <taxon>Desulfovibrionaceae</taxon>
        <taxon>Solidesulfovibrio</taxon>
    </lineage>
</organism>
<gene>
    <name evidence="2" type="ORF">DesfrDRAFT_3150</name>
</gene>
<dbReference type="InterPro" id="IPR013976">
    <property type="entry name" value="HDOD"/>
</dbReference>
<accession>E1JZV0</accession>
<dbReference type="eggNOG" id="COG1639">
    <property type="taxonomic scope" value="Bacteria"/>
</dbReference>
<dbReference type="SMART" id="SM00471">
    <property type="entry name" value="HDc"/>
    <property type="match status" value="1"/>
</dbReference>
<evidence type="ECO:0000313" key="3">
    <source>
        <dbReference type="Proteomes" id="UP000006250"/>
    </source>
</evidence>
<dbReference type="AlphaFoldDB" id="E1JZV0"/>
<dbReference type="PROSITE" id="PS51833">
    <property type="entry name" value="HDOD"/>
    <property type="match status" value="1"/>
</dbReference>
<dbReference type="CDD" id="cd00077">
    <property type="entry name" value="HDc"/>
    <property type="match status" value="1"/>
</dbReference>
<dbReference type="SUPFAM" id="SSF109604">
    <property type="entry name" value="HD-domain/PDEase-like"/>
    <property type="match status" value="1"/>
</dbReference>
<dbReference type="InterPro" id="IPR052340">
    <property type="entry name" value="RNase_Y/CdgJ"/>
</dbReference>
<dbReference type="GO" id="GO:0016787">
    <property type="term" value="F:hydrolase activity"/>
    <property type="evidence" value="ECO:0007669"/>
    <property type="project" value="UniProtKB-KW"/>
</dbReference>
<keyword evidence="3" id="KW-1185">Reference proteome</keyword>
<dbReference type="NCBIfam" id="TIGR00277">
    <property type="entry name" value="HDIG"/>
    <property type="match status" value="1"/>
</dbReference>
<comment type="caution">
    <text evidence="2">The sequence shown here is derived from an EMBL/GenBank/DDBJ whole genome shotgun (WGS) entry which is preliminary data.</text>
</comment>
<evidence type="ECO:0000313" key="2">
    <source>
        <dbReference type="EMBL" id="EFL50130.1"/>
    </source>
</evidence>
<dbReference type="STRING" id="596151.DesfrDRAFT_3150"/>